<dbReference type="InterPro" id="IPR000551">
    <property type="entry name" value="MerR-type_HTH_dom"/>
</dbReference>
<dbReference type="GO" id="GO:0003700">
    <property type="term" value="F:DNA-binding transcription factor activity"/>
    <property type="evidence" value="ECO:0007669"/>
    <property type="project" value="InterPro"/>
</dbReference>
<accession>A0A6G4UF50</accession>
<keyword evidence="1" id="KW-0238">DNA-binding</keyword>
<dbReference type="InterPro" id="IPR047057">
    <property type="entry name" value="MerR_fam"/>
</dbReference>
<evidence type="ECO:0000256" key="2">
    <source>
        <dbReference type="SAM" id="Coils"/>
    </source>
</evidence>
<dbReference type="AlphaFoldDB" id="A0A6G4UF50"/>
<evidence type="ECO:0000313" key="5">
    <source>
        <dbReference type="Proteomes" id="UP000481583"/>
    </source>
</evidence>
<dbReference type="InterPro" id="IPR011256">
    <property type="entry name" value="Reg_factor_effector_dom_sf"/>
</dbReference>
<dbReference type="CDD" id="cd01107">
    <property type="entry name" value="HTH_BmrR"/>
    <property type="match status" value="1"/>
</dbReference>
<dbReference type="Pfam" id="PF06445">
    <property type="entry name" value="GyrI-like"/>
    <property type="match status" value="1"/>
</dbReference>
<dbReference type="Pfam" id="PF13411">
    <property type="entry name" value="MerR_1"/>
    <property type="match status" value="1"/>
</dbReference>
<dbReference type="GO" id="GO:0003677">
    <property type="term" value="F:DNA binding"/>
    <property type="evidence" value="ECO:0007669"/>
    <property type="project" value="UniProtKB-KW"/>
</dbReference>
<dbReference type="PANTHER" id="PTHR30204">
    <property type="entry name" value="REDOX-CYCLING DRUG-SENSING TRANSCRIPTIONAL ACTIVATOR SOXR"/>
    <property type="match status" value="1"/>
</dbReference>
<gene>
    <name evidence="4" type="ORF">G5C51_41925</name>
</gene>
<evidence type="ECO:0000256" key="1">
    <source>
        <dbReference type="ARBA" id="ARBA00023125"/>
    </source>
</evidence>
<dbReference type="PROSITE" id="PS50937">
    <property type="entry name" value="HTH_MERR_2"/>
    <property type="match status" value="1"/>
</dbReference>
<feature type="domain" description="HTH merR-type" evidence="3">
    <location>
        <begin position="1"/>
        <end position="71"/>
    </location>
</feature>
<dbReference type="EMBL" id="JAAKZV010000524">
    <property type="protein sequence ID" value="NGN70428.1"/>
    <property type="molecule type" value="Genomic_DNA"/>
</dbReference>
<evidence type="ECO:0000313" key="4">
    <source>
        <dbReference type="EMBL" id="NGN70428.1"/>
    </source>
</evidence>
<dbReference type="Gene3D" id="3.20.80.10">
    <property type="entry name" value="Regulatory factor, effector binding domain"/>
    <property type="match status" value="1"/>
</dbReference>
<feature type="coiled-coil region" evidence="2">
    <location>
        <begin position="79"/>
        <end position="113"/>
    </location>
</feature>
<organism evidence="4 5">
    <name type="scientific">Streptomyces coryli</name>
    <dbReference type="NCBI Taxonomy" id="1128680"/>
    <lineage>
        <taxon>Bacteria</taxon>
        <taxon>Bacillati</taxon>
        <taxon>Actinomycetota</taxon>
        <taxon>Actinomycetes</taxon>
        <taxon>Kitasatosporales</taxon>
        <taxon>Streptomycetaceae</taxon>
        <taxon>Streptomyces</taxon>
    </lineage>
</organism>
<dbReference type="InterPro" id="IPR010499">
    <property type="entry name" value="AraC_E-bd"/>
</dbReference>
<sequence>MLTIGEFARYGQVSIRMLRHYDALGLLRPQRTDPASGYRYYAAGQLARLNRIVALKELGFSLEQVGTIVDEQVNAEELRGMLRLRRAELETEMAAAQARLGQVEARLRTIESEGRMPADDVVIKNLPGQWVAELSATAESWEPEHIGPVIGPLFEQLCRLTDAAAVRPVGPGVAYYEDAPEGGGAITVHAALPVDPDAVPRDRGFDVVHLPGVAEAATIVHRGPMQGEVLATEQLLLRWIEDNGRQQVGYVREVSLSCPPDDRSKWVTELQAVLAQ</sequence>
<reference evidence="4 5" key="1">
    <citation type="submission" date="2020-02" db="EMBL/GenBank/DDBJ databases">
        <title>Whole-genome analyses of novel actinobacteria.</title>
        <authorList>
            <person name="Sahin N."/>
        </authorList>
    </citation>
    <scope>NUCLEOTIDE SEQUENCE [LARGE SCALE GENOMIC DNA]</scope>
    <source>
        <strain evidence="4 5">A7024</strain>
    </source>
</reference>
<dbReference type="SUPFAM" id="SSF55136">
    <property type="entry name" value="Probable bacterial effector-binding domain"/>
    <property type="match status" value="1"/>
</dbReference>
<dbReference type="RefSeq" id="WP_165246175.1">
    <property type="nucleotide sequence ID" value="NZ_JAAKZV010000524.1"/>
</dbReference>
<dbReference type="InterPro" id="IPR029442">
    <property type="entry name" value="GyrI-like"/>
</dbReference>
<keyword evidence="2" id="KW-0175">Coiled coil</keyword>
<dbReference type="PANTHER" id="PTHR30204:SF97">
    <property type="entry name" value="MERR FAMILY REGULATORY PROTEIN"/>
    <property type="match status" value="1"/>
</dbReference>
<name>A0A6G4UF50_9ACTN</name>
<dbReference type="SMART" id="SM00871">
    <property type="entry name" value="AraC_E_bind"/>
    <property type="match status" value="1"/>
</dbReference>
<comment type="caution">
    <text evidence="4">The sequence shown here is derived from an EMBL/GenBank/DDBJ whole genome shotgun (WGS) entry which is preliminary data.</text>
</comment>
<evidence type="ECO:0000259" key="3">
    <source>
        <dbReference type="PROSITE" id="PS50937"/>
    </source>
</evidence>
<dbReference type="Proteomes" id="UP000481583">
    <property type="component" value="Unassembled WGS sequence"/>
</dbReference>
<dbReference type="SMART" id="SM00422">
    <property type="entry name" value="HTH_MERR"/>
    <property type="match status" value="1"/>
</dbReference>
<dbReference type="SUPFAM" id="SSF46955">
    <property type="entry name" value="Putative DNA-binding domain"/>
    <property type="match status" value="1"/>
</dbReference>
<dbReference type="InterPro" id="IPR009061">
    <property type="entry name" value="DNA-bd_dom_put_sf"/>
</dbReference>
<proteinExistence type="predicted"/>
<protein>
    <submittedName>
        <fullName evidence="4">MerR family transcriptional regulator</fullName>
    </submittedName>
</protein>
<keyword evidence="5" id="KW-1185">Reference proteome</keyword>
<dbReference type="Gene3D" id="1.10.1660.10">
    <property type="match status" value="1"/>
</dbReference>